<protein>
    <submittedName>
        <fullName evidence="1">Uncharacterized protein</fullName>
    </submittedName>
</protein>
<proteinExistence type="predicted"/>
<dbReference type="EMBL" id="JAHRIP010028930">
    <property type="protein sequence ID" value="MEQ2291267.1"/>
    <property type="molecule type" value="Genomic_DNA"/>
</dbReference>
<evidence type="ECO:0000313" key="2">
    <source>
        <dbReference type="Proteomes" id="UP001469553"/>
    </source>
</evidence>
<comment type="caution">
    <text evidence="1">The sequence shown here is derived from an EMBL/GenBank/DDBJ whole genome shotgun (WGS) entry which is preliminary data.</text>
</comment>
<evidence type="ECO:0000313" key="1">
    <source>
        <dbReference type="EMBL" id="MEQ2291267.1"/>
    </source>
</evidence>
<keyword evidence="2" id="KW-1185">Reference proteome</keyword>
<reference evidence="1 2" key="1">
    <citation type="submission" date="2021-06" db="EMBL/GenBank/DDBJ databases">
        <authorList>
            <person name="Palmer J.M."/>
        </authorList>
    </citation>
    <scope>NUCLEOTIDE SEQUENCE [LARGE SCALE GENOMIC DNA]</scope>
    <source>
        <strain evidence="1 2">AS_MEX2019</strain>
        <tissue evidence="1">Muscle</tissue>
    </source>
</reference>
<sequence>MKCLSSCPLLTGAAFREINEMFFNRINFSQISSADLHFADAAASRIFKTFLGGSSSGRGRRRGNYKHRNVSPLLRGALRMIIRCLKALLKEQLQDLRRIGFLLKCRAAVGQKITPNH</sequence>
<dbReference type="Proteomes" id="UP001469553">
    <property type="component" value="Unassembled WGS sequence"/>
</dbReference>
<name>A0ABV0YBS1_9TELE</name>
<gene>
    <name evidence="1" type="ORF">AMECASPLE_011733</name>
</gene>
<organism evidence="1 2">
    <name type="scientific">Ameca splendens</name>
    <dbReference type="NCBI Taxonomy" id="208324"/>
    <lineage>
        <taxon>Eukaryota</taxon>
        <taxon>Metazoa</taxon>
        <taxon>Chordata</taxon>
        <taxon>Craniata</taxon>
        <taxon>Vertebrata</taxon>
        <taxon>Euteleostomi</taxon>
        <taxon>Actinopterygii</taxon>
        <taxon>Neopterygii</taxon>
        <taxon>Teleostei</taxon>
        <taxon>Neoteleostei</taxon>
        <taxon>Acanthomorphata</taxon>
        <taxon>Ovalentaria</taxon>
        <taxon>Atherinomorphae</taxon>
        <taxon>Cyprinodontiformes</taxon>
        <taxon>Goodeidae</taxon>
        <taxon>Ameca</taxon>
    </lineage>
</organism>
<accession>A0ABV0YBS1</accession>